<evidence type="ECO:0000313" key="1">
    <source>
        <dbReference type="EMBL" id="MFC7703241.1"/>
    </source>
</evidence>
<name>A0ABW2UI87_9RHOB</name>
<evidence type="ECO:0000313" key="2">
    <source>
        <dbReference type="Proteomes" id="UP001596516"/>
    </source>
</evidence>
<reference evidence="2" key="1">
    <citation type="journal article" date="2019" name="Int. J. Syst. Evol. Microbiol.">
        <title>The Global Catalogue of Microorganisms (GCM) 10K type strain sequencing project: providing services to taxonomists for standard genome sequencing and annotation.</title>
        <authorList>
            <consortium name="The Broad Institute Genomics Platform"/>
            <consortium name="The Broad Institute Genome Sequencing Center for Infectious Disease"/>
            <person name="Wu L."/>
            <person name="Ma J."/>
        </authorList>
    </citation>
    <scope>NUCLEOTIDE SEQUENCE [LARGE SCALE GENOMIC DNA]</scope>
    <source>
        <strain evidence="2">CGMCC 1.12750</strain>
    </source>
</reference>
<dbReference type="Gene3D" id="3.40.50.300">
    <property type="entry name" value="P-loop containing nucleotide triphosphate hydrolases"/>
    <property type="match status" value="1"/>
</dbReference>
<dbReference type="EMBL" id="JBHTFQ010000002">
    <property type="protein sequence ID" value="MFC7703241.1"/>
    <property type="molecule type" value="Genomic_DNA"/>
</dbReference>
<gene>
    <name evidence="1" type="ORF">ACFQXB_03405</name>
</gene>
<dbReference type="PANTHER" id="PTHR32301">
    <property type="entry name" value="COUNTIN RECEPTOR CNR3-RELATED"/>
    <property type="match status" value="1"/>
</dbReference>
<dbReference type="RefSeq" id="WP_377399176.1">
    <property type="nucleotide sequence ID" value="NZ_JBHTFQ010000002.1"/>
</dbReference>
<comment type="caution">
    <text evidence="1">The sequence shown here is derived from an EMBL/GenBank/DDBJ whole genome shotgun (WGS) entry which is preliminary data.</text>
</comment>
<accession>A0ABW2UI87</accession>
<organism evidence="1 2">
    <name type="scientific">Plastorhodobacter daqingensis</name>
    <dbReference type="NCBI Taxonomy" id="1387281"/>
    <lineage>
        <taxon>Bacteria</taxon>
        <taxon>Pseudomonadati</taxon>
        <taxon>Pseudomonadota</taxon>
        <taxon>Alphaproteobacteria</taxon>
        <taxon>Rhodobacterales</taxon>
        <taxon>Paracoccaceae</taxon>
        <taxon>Plastorhodobacter</taxon>
    </lineage>
</organism>
<dbReference type="InterPro" id="IPR053259">
    <property type="entry name" value="Golvesin-related_Golgi"/>
</dbReference>
<dbReference type="PANTHER" id="PTHR32301:SF8">
    <property type="entry name" value="SULFOTRANSFERASE DOMAIN-CONTAINING PROTEIN"/>
    <property type="match status" value="1"/>
</dbReference>
<dbReference type="Proteomes" id="UP001596516">
    <property type="component" value="Unassembled WGS sequence"/>
</dbReference>
<protein>
    <submittedName>
        <fullName evidence="1">Sulfotransferase family 2 domain-containing protein</fullName>
    </submittedName>
</protein>
<proteinExistence type="predicted"/>
<dbReference type="InterPro" id="IPR005331">
    <property type="entry name" value="Sulfotransferase"/>
</dbReference>
<keyword evidence="2" id="KW-1185">Reference proteome</keyword>
<dbReference type="SUPFAM" id="SSF52540">
    <property type="entry name" value="P-loop containing nucleoside triphosphate hydrolases"/>
    <property type="match status" value="1"/>
</dbReference>
<dbReference type="Pfam" id="PF03567">
    <property type="entry name" value="Sulfotransfer_2"/>
    <property type="match status" value="1"/>
</dbReference>
<dbReference type="InterPro" id="IPR027417">
    <property type="entry name" value="P-loop_NTPase"/>
</dbReference>
<sequence>MKFSQLNRDNVQQYLWANGDPSALWIFQHIPKTAGSSLTVELRKNRPPYRNFFADFSSSVGPRDQMRALAETADLAPSKKPLRSASGHFFASEMDVLLKRYPDARLFTFVRDPIERVVSSYRYSRTPDHPQWEKMLLDYPDIETFIDRSPIARNETAFFMLGVRTGNAQEVASAALERFNFIGCLEKYPASFRALSSMLWRRSDPEVRVRVTHATEHNRVELSESIRAQIERKNYLDLEIYKQVMNKLTVIERALEAPPGNYS</sequence>